<comment type="caution">
    <text evidence="11">The sequence shown here is derived from an EMBL/GenBank/DDBJ whole genome shotgun (WGS) entry which is preliminary data.</text>
</comment>
<evidence type="ECO:0000256" key="10">
    <source>
        <dbReference type="SAM" id="MobiDB-lite"/>
    </source>
</evidence>
<evidence type="ECO:0000256" key="6">
    <source>
        <dbReference type="ARBA" id="ARBA00022692"/>
    </source>
</evidence>
<evidence type="ECO:0000256" key="2">
    <source>
        <dbReference type="ARBA" id="ARBA00004953"/>
    </source>
</evidence>
<name>A0ABN2TG15_9ACTN</name>
<evidence type="ECO:0000313" key="12">
    <source>
        <dbReference type="Proteomes" id="UP001501585"/>
    </source>
</evidence>
<evidence type="ECO:0000256" key="9">
    <source>
        <dbReference type="HAMAP-Rule" id="MF_00024"/>
    </source>
</evidence>
<dbReference type="InterPro" id="IPR004485">
    <property type="entry name" value="Cobalamin_biosynth_CobD/CbiB"/>
</dbReference>
<comment type="pathway">
    <text evidence="2 9">Cofactor biosynthesis; adenosylcobalamin biosynthesis.</text>
</comment>
<comment type="similarity">
    <text evidence="3 9">Belongs to the CobD/CbiB family.</text>
</comment>
<dbReference type="EMBL" id="BAAAPC010000018">
    <property type="protein sequence ID" value="GAA2008233.1"/>
    <property type="molecule type" value="Genomic_DNA"/>
</dbReference>
<comment type="subcellular location">
    <subcellularLocation>
        <location evidence="1 9">Cell membrane</location>
        <topology evidence="1 9">Multi-pass membrane protein</topology>
    </subcellularLocation>
</comment>
<gene>
    <name evidence="9" type="primary">cobD</name>
    <name evidence="11" type="ORF">GCM10009799_39850</name>
</gene>
<protein>
    <recommendedName>
        <fullName evidence="9">Cobalamin biosynthesis protein CobD</fullName>
    </recommendedName>
</protein>
<evidence type="ECO:0000256" key="8">
    <source>
        <dbReference type="ARBA" id="ARBA00023136"/>
    </source>
</evidence>
<dbReference type="PANTHER" id="PTHR34308:SF1">
    <property type="entry name" value="COBALAMIN BIOSYNTHESIS PROTEIN CBIB"/>
    <property type="match status" value="1"/>
</dbReference>
<evidence type="ECO:0000256" key="5">
    <source>
        <dbReference type="ARBA" id="ARBA00022573"/>
    </source>
</evidence>
<dbReference type="Pfam" id="PF03186">
    <property type="entry name" value="CobD_Cbib"/>
    <property type="match status" value="1"/>
</dbReference>
<evidence type="ECO:0000256" key="4">
    <source>
        <dbReference type="ARBA" id="ARBA00022475"/>
    </source>
</evidence>
<keyword evidence="12" id="KW-1185">Reference proteome</keyword>
<organism evidence="11 12">
    <name type="scientific">Nocardiopsis rhodophaea</name>
    <dbReference type="NCBI Taxonomy" id="280238"/>
    <lineage>
        <taxon>Bacteria</taxon>
        <taxon>Bacillati</taxon>
        <taxon>Actinomycetota</taxon>
        <taxon>Actinomycetes</taxon>
        <taxon>Streptosporangiales</taxon>
        <taxon>Nocardiopsidaceae</taxon>
        <taxon>Nocardiopsis</taxon>
    </lineage>
</organism>
<accession>A0ABN2TG15</accession>
<keyword evidence="8 9" id="KW-0472">Membrane</keyword>
<dbReference type="PANTHER" id="PTHR34308">
    <property type="entry name" value="COBALAMIN BIOSYNTHESIS PROTEIN CBIB"/>
    <property type="match status" value="1"/>
</dbReference>
<dbReference type="NCBIfam" id="TIGR00380">
    <property type="entry name" value="cobal_cbiB"/>
    <property type="match status" value="1"/>
</dbReference>
<keyword evidence="4 9" id="KW-1003">Cell membrane</keyword>
<keyword evidence="7 9" id="KW-1133">Transmembrane helix</keyword>
<feature type="region of interest" description="Disordered" evidence="10">
    <location>
        <begin position="291"/>
        <end position="318"/>
    </location>
</feature>
<evidence type="ECO:0000313" key="11">
    <source>
        <dbReference type="EMBL" id="GAA2008233.1"/>
    </source>
</evidence>
<keyword evidence="6 9" id="KW-0812">Transmembrane</keyword>
<comment type="function">
    <text evidence="9">Converts cobyric acid to cobinamide by the addition of aminopropanol on the F carboxylic group.</text>
</comment>
<dbReference type="HAMAP" id="MF_00024">
    <property type="entry name" value="CobD_CbiB"/>
    <property type="match status" value="1"/>
</dbReference>
<dbReference type="Proteomes" id="UP001501585">
    <property type="component" value="Unassembled WGS sequence"/>
</dbReference>
<dbReference type="NCBIfam" id="NF002276">
    <property type="entry name" value="PRK01209.1-4"/>
    <property type="match status" value="1"/>
</dbReference>
<evidence type="ECO:0000256" key="1">
    <source>
        <dbReference type="ARBA" id="ARBA00004651"/>
    </source>
</evidence>
<sequence length="318" mass="33683">MPDPRRGHPVALFGAAAARLERWAYRPSRARGAAFTALAVGSVAMLGTLGERVRNPALRAALTAGATWAVVGGDMLGREAERIADALEAGDIDAARRRLPHLCGRDPESLDEKGIARATVESVAENTSDAVVAPLVWGGLLGLPGLLGYRAVNTLDAMVGHRSDRYERFGWASARLDDVANWAPARLTALLAAAAAPLVSGDVRRTLRIRARYGRCHPSPNAGHCEAAFAGALDLRLGGTNSYRGRIDHRPELGVGRHPEVHDIRRAVRLARAVNGAAALTAVLLAALPSAPRPSRRTDGHKHSRGPRGATRSVKGLT</sequence>
<keyword evidence="5 9" id="KW-0169">Cobalamin biosynthesis</keyword>
<evidence type="ECO:0000256" key="3">
    <source>
        <dbReference type="ARBA" id="ARBA00006263"/>
    </source>
</evidence>
<evidence type="ECO:0000256" key="7">
    <source>
        <dbReference type="ARBA" id="ARBA00022989"/>
    </source>
</evidence>
<reference evidence="11 12" key="1">
    <citation type="journal article" date="2019" name="Int. J. Syst. Evol. Microbiol.">
        <title>The Global Catalogue of Microorganisms (GCM) 10K type strain sequencing project: providing services to taxonomists for standard genome sequencing and annotation.</title>
        <authorList>
            <consortium name="The Broad Institute Genomics Platform"/>
            <consortium name="The Broad Institute Genome Sequencing Center for Infectious Disease"/>
            <person name="Wu L."/>
            <person name="Ma J."/>
        </authorList>
    </citation>
    <scope>NUCLEOTIDE SEQUENCE [LARGE SCALE GENOMIC DNA]</scope>
    <source>
        <strain evidence="11 12">JCM 15313</strain>
    </source>
</reference>
<proteinExistence type="inferred from homology"/>